<dbReference type="AlphaFoldDB" id="A0A4C1TC54"/>
<sequence>MPQKRRGKKRGVQEYILRCQKKIESLCKEKERKMELQKIKQHAKDMKNAKLLGLFEPKKKKKKVASLPLETDSDCSQNENVMTSDGEDIDVISESEDEVNHEVVNPEIINVGDFLLIKFEKKKTINYYVAKILLKYGMKAYQVSYLRKKAGSSKFVFPILEDKASVDFKDVVLQLPKPIYSKDIAASDYHLFHSMAHALSEQRFTSYEDTKNWVDSWTASKAKEFFRLGIRMLPEKFKK</sequence>
<dbReference type="Proteomes" id="UP000299102">
    <property type="component" value="Unassembled WGS sequence"/>
</dbReference>
<dbReference type="InterPro" id="IPR052709">
    <property type="entry name" value="Transposase-MT_Hybrid"/>
</dbReference>
<name>A0A4C1TC54_EUMVA</name>
<dbReference type="GO" id="GO:0003676">
    <property type="term" value="F:nucleic acid binding"/>
    <property type="evidence" value="ECO:0007669"/>
    <property type="project" value="InterPro"/>
</dbReference>
<accession>A0A4C1TC54</accession>
<proteinExistence type="predicted"/>
<comment type="caution">
    <text evidence="1">The sequence shown here is derived from an EMBL/GenBank/DDBJ whole genome shotgun (WGS) entry which is preliminary data.</text>
</comment>
<dbReference type="OrthoDB" id="8187571at2759"/>
<dbReference type="PANTHER" id="PTHR46060:SF3">
    <property type="entry name" value="PROTEIN GVQW3"/>
    <property type="match status" value="1"/>
</dbReference>
<keyword evidence="2" id="KW-1185">Reference proteome</keyword>
<dbReference type="EMBL" id="BGZK01000047">
    <property type="protein sequence ID" value="GBP11714.1"/>
    <property type="molecule type" value="Genomic_DNA"/>
</dbReference>
<evidence type="ECO:0000313" key="2">
    <source>
        <dbReference type="Proteomes" id="UP000299102"/>
    </source>
</evidence>
<dbReference type="InterPro" id="IPR036397">
    <property type="entry name" value="RNaseH_sf"/>
</dbReference>
<evidence type="ECO:0000313" key="1">
    <source>
        <dbReference type="EMBL" id="GBP11714.1"/>
    </source>
</evidence>
<gene>
    <name evidence="1" type="ORF">EVAR_77826_1</name>
</gene>
<organism evidence="1 2">
    <name type="scientific">Eumeta variegata</name>
    <name type="common">Bagworm moth</name>
    <name type="synonym">Eumeta japonica</name>
    <dbReference type="NCBI Taxonomy" id="151549"/>
    <lineage>
        <taxon>Eukaryota</taxon>
        <taxon>Metazoa</taxon>
        <taxon>Ecdysozoa</taxon>
        <taxon>Arthropoda</taxon>
        <taxon>Hexapoda</taxon>
        <taxon>Insecta</taxon>
        <taxon>Pterygota</taxon>
        <taxon>Neoptera</taxon>
        <taxon>Endopterygota</taxon>
        <taxon>Lepidoptera</taxon>
        <taxon>Glossata</taxon>
        <taxon>Ditrysia</taxon>
        <taxon>Tineoidea</taxon>
        <taxon>Psychidae</taxon>
        <taxon>Oiketicinae</taxon>
        <taxon>Eumeta</taxon>
    </lineage>
</organism>
<reference evidence="1 2" key="1">
    <citation type="journal article" date="2019" name="Commun. Biol.">
        <title>The bagworm genome reveals a unique fibroin gene that provides high tensile strength.</title>
        <authorList>
            <person name="Kono N."/>
            <person name="Nakamura H."/>
            <person name="Ohtoshi R."/>
            <person name="Tomita M."/>
            <person name="Numata K."/>
            <person name="Arakawa K."/>
        </authorList>
    </citation>
    <scope>NUCLEOTIDE SEQUENCE [LARGE SCALE GENOMIC DNA]</scope>
</reference>
<protein>
    <submittedName>
        <fullName evidence="1">Mariner Mos1 transposase</fullName>
    </submittedName>
</protein>
<dbReference type="PANTHER" id="PTHR46060">
    <property type="entry name" value="MARINER MOS1 TRANSPOSASE-LIKE PROTEIN"/>
    <property type="match status" value="1"/>
</dbReference>
<dbReference type="Gene3D" id="3.30.420.10">
    <property type="entry name" value="Ribonuclease H-like superfamily/Ribonuclease H"/>
    <property type="match status" value="1"/>
</dbReference>